<dbReference type="PANTHER" id="PTHR33121">
    <property type="entry name" value="CYCLIC DI-GMP PHOSPHODIESTERASE PDEF"/>
    <property type="match status" value="1"/>
</dbReference>
<dbReference type="PROSITE" id="PS50887">
    <property type="entry name" value="GGDEF"/>
    <property type="match status" value="1"/>
</dbReference>
<feature type="domain" description="EAL" evidence="2">
    <location>
        <begin position="575"/>
        <end position="816"/>
    </location>
</feature>
<dbReference type="Pfam" id="PF00563">
    <property type="entry name" value="EAL"/>
    <property type="match status" value="1"/>
</dbReference>
<feature type="transmembrane region" description="Helical" evidence="1">
    <location>
        <begin position="7"/>
        <end position="28"/>
    </location>
</feature>
<keyword evidence="1" id="KW-0812">Transmembrane</keyword>
<keyword evidence="5" id="KW-1185">Reference proteome</keyword>
<dbReference type="InterPro" id="IPR029787">
    <property type="entry name" value="Nucleotide_cyclase"/>
</dbReference>
<dbReference type="AlphaFoldDB" id="E4TWV8"/>
<dbReference type="CDD" id="cd01948">
    <property type="entry name" value="EAL"/>
    <property type="match status" value="1"/>
</dbReference>
<dbReference type="SMART" id="SM00267">
    <property type="entry name" value="GGDEF"/>
    <property type="match status" value="1"/>
</dbReference>
<dbReference type="InterPro" id="IPR050706">
    <property type="entry name" value="Cyclic-di-GMP_PDE-like"/>
</dbReference>
<dbReference type="InterPro" id="IPR043128">
    <property type="entry name" value="Rev_trsase/Diguanyl_cyclase"/>
</dbReference>
<dbReference type="Proteomes" id="UP000008721">
    <property type="component" value="Chromosome"/>
</dbReference>
<dbReference type="GO" id="GO:0071111">
    <property type="term" value="F:cyclic-guanylate-specific phosphodiesterase activity"/>
    <property type="evidence" value="ECO:0007669"/>
    <property type="project" value="InterPro"/>
</dbReference>
<evidence type="ECO:0000256" key="1">
    <source>
        <dbReference type="SAM" id="Phobius"/>
    </source>
</evidence>
<dbReference type="InterPro" id="IPR003018">
    <property type="entry name" value="GAF"/>
</dbReference>
<dbReference type="InterPro" id="IPR001633">
    <property type="entry name" value="EAL_dom"/>
</dbReference>
<accession>E4TWV8</accession>
<dbReference type="InterPro" id="IPR000160">
    <property type="entry name" value="GGDEF_dom"/>
</dbReference>
<dbReference type="SUPFAM" id="SSF141868">
    <property type="entry name" value="EAL domain-like"/>
    <property type="match status" value="1"/>
</dbReference>
<evidence type="ECO:0000259" key="3">
    <source>
        <dbReference type="PROSITE" id="PS50887"/>
    </source>
</evidence>
<dbReference type="Gene3D" id="3.20.20.450">
    <property type="entry name" value="EAL domain"/>
    <property type="match status" value="1"/>
</dbReference>
<dbReference type="SUPFAM" id="SSF55073">
    <property type="entry name" value="Nucleotide cyclase"/>
    <property type="match status" value="1"/>
</dbReference>
<dbReference type="Pfam" id="PF00990">
    <property type="entry name" value="GGDEF"/>
    <property type="match status" value="1"/>
</dbReference>
<name>E4TWV8_SULKY</name>
<dbReference type="KEGG" id="sku:Sulku_0121"/>
<dbReference type="PROSITE" id="PS50883">
    <property type="entry name" value="EAL"/>
    <property type="match status" value="1"/>
</dbReference>
<dbReference type="NCBIfam" id="TIGR00254">
    <property type="entry name" value="GGDEF"/>
    <property type="match status" value="1"/>
</dbReference>
<dbReference type="Gene3D" id="3.30.450.40">
    <property type="match status" value="1"/>
</dbReference>
<protein>
    <submittedName>
        <fullName evidence="4">Diguanylate cyclase/phosphodiesterase with GAF sensor</fullName>
    </submittedName>
</protein>
<proteinExistence type="predicted"/>
<sequence length="816" mass="91877">MKLQRFNFLNLAVLFLLIGILSSSFYTIERNGMLNYLADGVNQSLFRLEEDIQKTLQQDHLENVQALLDQGSAINSGIRILSVSLDGHTIAVSSSRSLIGKVIEGEYLPLTQISEGLVENESLQYESEVTYFSGATKKRALLLVDLDKAYIFERLNNIAMFYALALFLGLGATALALLVGVRKLIIKPLERIAQRAQNQDIIAEKHLIEELSILDQTLCNSFHSMQVQQEHLKEALDESLYLDGILRTVADINQLLITAKDVDELLMNSCLRLAEHPGYELCYIALKEGESLVVQAYSNDPTEYLHPKMKIPTEDLTDPTVRAMKEMSTVIIDHLEYENSFGPWRFIAETGLYGSVISLPLISAIDALPLGVITLYTKYSEGFESKEVSMLEELAGDIGFAIRSFTQREQLKYYLTTDSNTDLPNRFSLVEVLSRESMYGLAIINIDRFGDINEVYGVSIGDAVLSQYGHWLRAKIASWKNIELFKLGSDEYALVATQCNDLKLFTDLLENLISTTQKEVFRVEGIEIVLTITVGVAKSTEQVLEHATAALKQAKRNRHSLEIFSSESKQEQENNIAWYKRIKEAIEDSRIVPYFQPIVDNESGKIIKYEALIRLVDVDGSIVSPYQFLEIAKKTKLYPELTKMMITKVVKLFKDSAFPVSLNLSTQDLTNHDLADFLEETIHENGVGQLMIFEILESEGIENYSSVSEFVDRFKAIGCRFAIDDFGSGYSNFDHLLKLNIDTLKIDGSLIKNLPHNRNAQIFVKHICDFAHEMGIKVIAEFVANEAIFHQVKAIGIDASQGYYFYEPSPIVVGGN</sequence>
<keyword evidence="1" id="KW-0472">Membrane</keyword>
<keyword evidence="1" id="KW-1133">Transmembrane helix</keyword>
<dbReference type="EMBL" id="CP002355">
    <property type="protein sequence ID" value="ADR32789.1"/>
    <property type="molecule type" value="Genomic_DNA"/>
</dbReference>
<organism evidence="4 5">
    <name type="scientific">Sulfuricurvum kujiense (strain ATCC BAA-921 / DSM 16994 / JCM 11577 / YK-1)</name>
    <dbReference type="NCBI Taxonomy" id="709032"/>
    <lineage>
        <taxon>Bacteria</taxon>
        <taxon>Pseudomonadati</taxon>
        <taxon>Campylobacterota</taxon>
        <taxon>Epsilonproteobacteria</taxon>
        <taxon>Campylobacterales</taxon>
        <taxon>Sulfurimonadaceae</taxon>
        <taxon>Sulfuricurvum</taxon>
    </lineage>
</organism>
<evidence type="ECO:0000259" key="2">
    <source>
        <dbReference type="PROSITE" id="PS50883"/>
    </source>
</evidence>
<dbReference type="Pfam" id="PF13185">
    <property type="entry name" value="GAF_2"/>
    <property type="match status" value="1"/>
</dbReference>
<gene>
    <name evidence="4" type="ordered locus">Sulku_0121</name>
</gene>
<evidence type="ECO:0000313" key="4">
    <source>
        <dbReference type="EMBL" id="ADR32789.1"/>
    </source>
</evidence>
<dbReference type="SMART" id="SM00052">
    <property type="entry name" value="EAL"/>
    <property type="match status" value="1"/>
</dbReference>
<dbReference type="Gene3D" id="3.30.70.270">
    <property type="match status" value="1"/>
</dbReference>
<dbReference type="eggNOG" id="COG5001">
    <property type="taxonomic scope" value="Bacteria"/>
</dbReference>
<dbReference type="STRING" id="709032.Sulku_0121"/>
<dbReference type="InterPro" id="IPR029016">
    <property type="entry name" value="GAF-like_dom_sf"/>
</dbReference>
<dbReference type="HOGENOM" id="CLU_000445_70_46_7"/>
<reference evidence="4 5" key="1">
    <citation type="journal article" date="2012" name="Stand. Genomic Sci.">
        <title>Complete genome sequence of the sulfur compounds oxidizing chemolithoautotroph Sulfuricurvum kujiense type strain (YK-1(T)).</title>
        <authorList>
            <person name="Han C."/>
            <person name="Kotsyurbenko O."/>
            <person name="Chertkov O."/>
            <person name="Held B."/>
            <person name="Lapidus A."/>
            <person name="Nolan M."/>
            <person name="Lucas S."/>
            <person name="Hammon N."/>
            <person name="Deshpande S."/>
            <person name="Cheng J.F."/>
            <person name="Tapia R."/>
            <person name="Goodwin L.A."/>
            <person name="Pitluck S."/>
            <person name="Liolios K."/>
            <person name="Pagani I."/>
            <person name="Ivanova N."/>
            <person name="Mavromatis K."/>
            <person name="Mikhailova N."/>
            <person name="Pati A."/>
            <person name="Chen A."/>
            <person name="Palaniappan K."/>
            <person name="Land M."/>
            <person name="Hauser L."/>
            <person name="Chang Y.J."/>
            <person name="Jeffries C.D."/>
            <person name="Brambilla E.M."/>
            <person name="Rohde M."/>
            <person name="Spring S."/>
            <person name="Sikorski J."/>
            <person name="Goker M."/>
            <person name="Woyke T."/>
            <person name="Bristow J."/>
            <person name="Eisen J.A."/>
            <person name="Markowitz V."/>
            <person name="Hugenholtz P."/>
            <person name="Kyrpides N.C."/>
            <person name="Klenk H.P."/>
            <person name="Detter J.C."/>
        </authorList>
    </citation>
    <scope>NUCLEOTIDE SEQUENCE [LARGE SCALE GENOMIC DNA]</scope>
    <source>
        <strain evidence="5">ATCC BAA-921 / DSM 16994 / JCM 11577 / YK-1</strain>
    </source>
</reference>
<dbReference type="InterPro" id="IPR035919">
    <property type="entry name" value="EAL_sf"/>
</dbReference>
<feature type="transmembrane region" description="Helical" evidence="1">
    <location>
        <begin position="159"/>
        <end position="181"/>
    </location>
</feature>
<dbReference type="SUPFAM" id="SSF55781">
    <property type="entry name" value="GAF domain-like"/>
    <property type="match status" value="1"/>
</dbReference>
<dbReference type="CDD" id="cd01949">
    <property type="entry name" value="GGDEF"/>
    <property type="match status" value="1"/>
</dbReference>
<feature type="domain" description="GGDEF" evidence="3">
    <location>
        <begin position="437"/>
        <end position="566"/>
    </location>
</feature>
<dbReference type="OrthoDB" id="9790732at2"/>
<dbReference type="PANTHER" id="PTHR33121:SF71">
    <property type="entry name" value="OXYGEN SENSOR PROTEIN DOSP"/>
    <property type="match status" value="1"/>
</dbReference>
<dbReference type="RefSeq" id="WP_013458986.1">
    <property type="nucleotide sequence ID" value="NC_014762.1"/>
</dbReference>
<evidence type="ECO:0000313" key="5">
    <source>
        <dbReference type="Proteomes" id="UP000008721"/>
    </source>
</evidence>